<keyword evidence="3" id="KW-1185">Reference proteome</keyword>
<protein>
    <submittedName>
        <fullName evidence="2">Uncharacterized protein</fullName>
    </submittedName>
</protein>
<organism evidence="2 3">
    <name type="scientific">Mucilaginibacter boryungensis</name>
    <dbReference type="NCBI Taxonomy" id="768480"/>
    <lineage>
        <taxon>Bacteria</taxon>
        <taxon>Pseudomonadati</taxon>
        <taxon>Bacteroidota</taxon>
        <taxon>Sphingobacteriia</taxon>
        <taxon>Sphingobacteriales</taxon>
        <taxon>Sphingobacteriaceae</taxon>
        <taxon>Mucilaginibacter</taxon>
    </lineage>
</organism>
<evidence type="ECO:0000313" key="3">
    <source>
        <dbReference type="Proteomes" id="UP000632774"/>
    </source>
</evidence>
<proteinExistence type="predicted"/>
<accession>A0ABR9XND8</accession>
<keyword evidence="1" id="KW-0812">Transmembrane</keyword>
<dbReference type="EMBL" id="JADFFM010000002">
    <property type="protein sequence ID" value="MBE9668599.1"/>
    <property type="molecule type" value="Genomic_DNA"/>
</dbReference>
<feature type="transmembrane region" description="Helical" evidence="1">
    <location>
        <begin position="12"/>
        <end position="32"/>
    </location>
</feature>
<evidence type="ECO:0000313" key="2">
    <source>
        <dbReference type="EMBL" id="MBE9668599.1"/>
    </source>
</evidence>
<sequence>MEPVIIPISKRKITLLFFGSVLFVVFGIYFLMEPGKFVSPIMQNKPFIFIVGAAAVVFFGICAVFAFTKFFDKRPGLIIDENGITDNSSGVSGGLIGWEEITGISTAQVHNQRFILLMVNDPEKRIEAEPGSFKKRMMKINYRMYNTPVCISANGLQCNFDELYRLISDGYKQHRF</sequence>
<keyword evidence="1" id="KW-0472">Membrane</keyword>
<feature type="transmembrane region" description="Helical" evidence="1">
    <location>
        <begin position="47"/>
        <end position="67"/>
    </location>
</feature>
<dbReference type="InterPro" id="IPR048136">
    <property type="entry name" value="STM3941-like"/>
</dbReference>
<gene>
    <name evidence="2" type="ORF">IRJ18_19675</name>
</gene>
<evidence type="ECO:0000256" key="1">
    <source>
        <dbReference type="SAM" id="Phobius"/>
    </source>
</evidence>
<comment type="caution">
    <text evidence="2">The sequence shown here is derived from an EMBL/GenBank/DDBJ whole genome shotgun (WGS) entry which is preliminary data.</text>
</comment>
<dbReference type="Proteomes" id="UP000632774">
    <property type="component" value="Unassembled WGS sequence"/>
</dbReference>
<keyword evidence="1" id="KW-1133">Transmembrane helix</keyword>
<dbReference type="NCBIfam" id="NF041635">
    <property type="entry name" value="STM3941_fam"/>
    <property type="match status" value="1"/>
</dbReference>
<reference evidence="2 3" key="1">
    <citation type="submission" date="2020-10" db="EMBL/GenBank/DDBJ databases">
        <title>Mucilaginibacter mali sp. nov., isolated from rhizosphere soil of apple orchard.</title>
        <authorList>
            <person name="Lee J.-S."/>
            <person name="Kim H.S."/>
            <person name="Kim J.-S."/>
        </authorList>
    </citation>
    <scope>NUCLEOTIDE SEQUENCE [LARGE SCALE GENOMIC DNA]</scope>
    <source>
        <strain evidence="2 3">KCTC 23157</strain>
    </source>
</reference>
<name>A0ABR9XND8_9SPHI</name>
<dbReference type="RefSeq" id="WP_194107993.1">
    <property type="nucleotide sequence ID" value="NZ_JADFFM010000002.1"/>
</dbReference>